<protein>
    <recommendedName>
        <fullName evidence="2">Polymerase nucleotidyl transferase domain-containing protein</fullName>
    </recommendedName>
</protein>
<organism evidence="1">
    <name type="scientific">uncultured Propionibacteriaceae bacterium</name>
    <dbReference type="NCBI Taxonomy" id="257457"/>
    <lineage>
        <taxon>Bacteria</taxon>
        <taxon>Bacillati</taxon>
        <taxon>Actinomycetota</taxon>
        <taxon>Actinomycetes</taxon>
        <taxon>Propionibacteriales</taxon>
        <taxon>Propionibacteriaceae</taxon>
        <taxon>environmental samples</taxon>
    </lineage>
</organism>
<reference evidence="1" key="1">
    <citation type="submission" date="2020-02" db="EMBL/GenBank/DDBJ databases">
        <authorList>
            <person name="Meier V. D."/>
        </authorList>
    </citation>
    <scope>NUCLEOTIDE SEQUENCE</scope>
    <source>
        <strain evidence="1">AVDCRST_MAG75</strain>
    </source>
</reference>
<gene>
    <name evidence="1" type="ORF">AVDCRST_MAG75-1430</name>
</gene>
<proteinExistence type="predicted"/>
<dbReference type="EMBL" id="CADCUO010000082">
    <property type="protein sequence ID" value="CAA9388656.1"/>
    <property type="molecule type" value="Genomic_DNA"/>
</dbReference>
<dbReference type="AlphaFoldDB" id="A0A6J4NIH1"/>
<accession>A0A6J4NIH1</accession>
<evidence type="ECO:0000313" key="1">
    <source>
        <dbReference type="EMBL" id="CAA9388656.1"/>
    </source>
</evidence>
<sequence>MAAAWVRTAAADRLDVVGAFFSGSTVGADPELELPATSDVDVVVVLQRDRVPAKPGKIELEGILIEVTYLPYAELADPEAVAGAYVLAASFATDTIIHDPTGALESLHQHIAADFADPRRVRRRVDAVRTKIINGLAQFNTRAPWHQQVLQWLFPSSLATHAVLVAGLRNPTVRLRYPMARQVLQQHGVLDDYPRLVDLIGCTQVTPQLVQQHLDALAVCFDQAAALGRTPFPFSTDITPQARPIAIDGSQALIAAGDHREAVFWIIATFGRCQQVLAADAPAQVTTAAEPAFRAAVSDLCGMREPADLLRGAERDRDAWPAIQAVAEEIIARRTIARPHGVGASGGGARRPNSD</sequence>
<name>A0A6J4NIH1_9ACTN</name>
<evidence type="ECO:0008006" key="2">
    <source>
        <dbReference type="Google" id="ProtNLM"/>
    </source>
</evidence>